<reference evidence="9 10" key="1">
    <citation type="submission" date="2018-11" db="EMBL/GenBank/DDBJ databases">
        <title>Genomic Encyclopedia of Type Strains, Phase IV (KMG-IV): sequencing the most valuable type-strain genomes for metagenomic binning, comparative biology and taxonomic classification.</title>
        <authorList>
            <person name="Goeker M."/>
        </authorList>
    </citation>
    <scope>NUCLEOTIDE SEQUENCE [LARGE SCALE GENOMIC DNA]</scope>
    <source>
        <strain evidence="9 10">DSM 5900</strain>
    </source>
</reference>
<keyword evidence="6" id="KW-0653">Protein transport</keyword>
<dbReference type="PANTHER" id="PTHR30625:SF3">
    <property type="entry name" value="TOL-PAL SYSTEM PROTEIN TOLQ"/>
    <property type="match status" value="1"/>
</dbReference>
<keyword evidence="2" id="KW-1003">Cell membrane</keyword>
<dbReference type="RefSeq" id="WP_123689043.1">
    <property type="nucleotide sequence ID" value="NZ_AP019700.1"/>
</dbReference>
<protein>
    <submittedName>
        <fullName evidence="9">Cell division and transport-associated protein TolQ</fullName>
    </submittedName>
</protein>
<dbReference type="InterPro" id="IPR002898">
    <property type="entry name" value="MotA_ExbB_proton_chnl"/>
</dbReference>
<evidence type="ECO:0000313" key="9">
    <source>
        <dbReference type="EMBL" id="ROP99680.1"/>
    </source>
</evidence>
<keyword evidence="10" id="KW-1185">Reference proteome</keyword>
<keyword evidence="3 7" id="KW-0812">Transmembrane</keyword>
<evidence type="ECO:0000256" key="1">
    <source>
        <dbReference type="ARBA" id="ARBA00004651"/>
    </source>
</evidence>
<feature type="transmembrane region" description="Helical" evidence="7">
    <location>
        <begin position="171"/>
        <end position="193"/>
    </location>
</feature>
<organism evidence="9 10">
    <name type="scientific">Stella humosa</name>
    <dbReference type="NCBI Taxonomy" id="94"/>
    <lineage>
        <taxon>Bacteria</taxon>
        <taxon>Pseudomonadati</taxon>
        <taxon>Pseudomonadota</taxon>
        <taxon>Alphaproteobacteria</taxon>
        <taxon>Rhodospirillales</taxon>
        <taxon>Stellaceae</taxon>
        <taxon>Stella</taxon>
    </lineage>
</organism>
<dbReference type="OrthoDB" id="9805133at2"/>
<evidence type="ECO:0000313" key="10">
    <source>
        <dbReference type="Proteomes" id="UP000278222"/>
    </source>
</evidence>
<dbReference type="Pfam" id="PF01618">
    <property type="entry name" value="MotA_ExbB"/>
    <property type="match status" value="1"/>
</dbReference>
<feature type="domain" description="MotA/TolQ/ExbB proton channel" evidence="8">
    <location>
        <begin position="103"/>
        <end position="205"/>
    </location>
</feature>
<sequence>MDATIPAAAHAAAGHLSFVDFFWMADPVVKAVMVVLLVGSVGVWAVVVEKMARGRRLRRAVAAFGAALGDGRGVDPGQSPFARNVLVAAARELAFDPADESLGERRMRVERAARRAGFDQLKPLELGLPFLATVSSAGPFIGLFGTVWGIMNSFSAIAASQDTSLAVVAPGIAEALFATALGLIAAVPAVIAYNRYATSLRRLQGEVSAAVERLGGELVHRRAAAHRMAA</sequence>
<dbReference type="GO" id="GO:0051301">
    <property type="term" value="P:cell division"/>
    <property type="evidence" value="ECO:0007669"/>
    <property type="project" value="UniProtKB-KW"/>
</dbReference>
<keyword evidence="4 7" id="KW-1133">Transmembrane helix</keyword>
<gene>
    <name evidence="9" type="ORF">EDC65_1465</name>
</gene>
<evidence type="ECO:0000256" key="2">
    <source>
        <dbReference type="ARBA" id="ARBA00022475"/>
    </source>
</evidence>
<feature type="transmembrane region" description="Helical" evidence="7">
    <location>
        <begin position="130"/>
        <end position="151"/>
    </location>
</feature>
<dbReference type="AlphaFoldDB" id="A0A3N1M7L7"/>
<comment type="subcellular location">
    <subcellularLocation>
        <location evidence="1">Cell membrane</location>
        <topology evidence="1">Multi-pass membrane protein</topology>
    </subcellularLocation>
    <subcellularLocation>
        <location evidence="6">Membrane</location>
        <topology evidence="6">Multi-pass membrane protein</topology>
    </subcellularLocation>
</comment>
<evidence type="ECO:0000256" key="5">
    <source>
        <dbReference type="ARBA" id="ARBA00023136"/>
    </source>
</evidence>
<keyword evidence="9" id="KW-0132">Cell division</keyword>
<evidence type="ECO:0000256" key="6">
    <source>
        <dbReference type="RuleBase" id="RU004057"/>
    </source>
</evidence>
<feature type="transmembrane region" description="Helical" evidence="7">
    <location>
        <begin position="28"/>
        <end position="48"/>
    </location>
</feature>
<name>A0A3N1M7L7_9PROT</name>
<keyword evidence="9" id="KW-0131">Cell cycle</keyword>
<evidence type="ECO:0000256" key="3">
    <source>
        <dbReference type="ARBA" id="ARBA00022692"/>
    </source>
</evidence>
<dbReference type="EMBL" id="RJKX01000013">
    <property type="protein sequence ID" value="ROP99680.1"/>
    <property type="molecule type" value="Genomic_DNA"/>
</dbReference>
<keyword evidence="5 7" id="KW-0472">Membrane</keyword>
<evidence type="ECO:0000256" key="7">
    <source>
        <dbReference type="SAM" id="Phobius"/>
    </source>
</evidence>
<accession>A0A3N1M7L7</accession>
<dbReference type="PANTHER" id="PTHR30625">
    <property type="entry name" value="PROTEIN TOLQ"/>
    <property type="match status" value="1"/>
</dbReference>
<dbReference type="GO" id="GO:0005886">
    <property type="term" value="C:plasma membrane"/>
    <property type="evidence" value="ECO:0007669"/>
    <property type="project" value="UniProtKB-SubCell"/>
</dbReference>
<evidence type="ECO:0000259" key="8">
    <source>
        <dbReference type="Pfam" id="PF01618"/>
    </source>
</evidence>
<comment type="caution">
    <text evidence="9">The sequence shown here is derived from an EMBL/GenBank/DDBJ whole genome shotgun (WGS) entry which is preliminary data.</text>
</comment>
<proteinExistence type="inferred from homology"/>
<dbReference type="Proteomes" id="UP000278222">
    <property type="component" value="Unassembled WGS sequence"/>
</dbReference>
<comment type="similarity">
    <text evidence="6">Belongs to the exbB/tolQ family.</text>
</comment>
<keyword evidence="6" id="KW-0813">Transport</keyword>
<dbReference type="GO" id="GO:0017038">
    <property type="term" value="P:protein import"/>
    <property type="evidence" value="ECO:0007669"/>
    <property type="project" value="TreeGrafter"/>
</dbReference>
<dbReference type="InterPro" id="IPR050790">
    <property type="entry name" value="ExbB/TolQ_transport"/>
</dbReference>
<evidence type="ECO:0000256" key="4">
    <source>
        <dbReference type="ARBA" id="ARBA00022989"/>
    </source>
</evidence>